<dbReference type="RefSeq" id="WP_070812874.1">
    <property type="nucleotide sequence ID" value="NZ_MLSY01000004.1"/>
</dbReference>
<name>A0A619PEU5_SALER</name>
<protein>
    <submittedName>
        <fullName evidence="1">Uncharacterized protein</fullName>
    </submittedName>
</protein>
<accession>A0A619PEU5</accession>
<evidence type="ECO:0000313" key="1">
    <source>
        <dbReference type="EMBL" id="EBM6859009.1"/>
    </source>
</evidence>
<gene>
    <name evidence="1" type="ORF">D3R26_12815</name>
</gene>
<proteinExistence type="predicted"/>
<dbReference type="EMBL" id="AAGDJY010000008">
    <property type="protein sequence ID" value="EBM6859009.1"/>
    <property type="molecule type" value="Genomic_DNA"/>
</dbReference>
<dbReference type="AlphaFoldDB" id="A0A619PEU5"/>
<organism evidence="1">
    <name type="scientific">Salmonella enterica</name>
    <name type="common">Salmonella choleraesuis</name>
    <dbReference type="NCBI Taxonomy" id="28901"/>
    <lineage>
        <taxon>Bacteria</taxon>
        <taxon>Pseudomonadati</taxon>
        <taxon>Pseudomonadota</taxon>
        <taxon>Gammaproteobacteria</taxon>
        <taxon>Enterobacterales</taxon>
        <taxon>Enterobacteriaceae</taxon>
        <taxon>Salmonella</taxon>
    </lineage>
</organism>
<comment type="caution">
    <text evidence="1">The sequence shown here is derived from an EMBL/GenBank/DDBJ whole genome shotgun (WGS) entry which is preliminary data.</text>
</comment>
<sequence>MADEKKEYKSSTELALELYPVVKGMINDDPKVHSQNMAEALYLLMQMVDGPATAGRIISFAQVRH</sequence>
<reference evidence="1" key="1">
    <citation type="submission" date="2018-09" db="EMBL/GenBank/DDBJ databases">
        <authorList>
            <consortium name="PulseNet: The National Subtyping Network for Foodborne Disease Surveillance"/>
            <person name="Tarr C.L."/>
            <person name="Trees E."/>
            <person name="Katz L.S."/>
            <person name="Carleton-Romer H.A."/>
            <person name="Stroika S."/>
            <person name="Kucerova Z."/>
            <person name="Roache K.F."/>
            <person name="Sabol A.L."/>
            <person name="Besser J."/>
            <person name="Gerner-Smidt P."/>
        </authorList>
    </citation>
    <scope>NUCLEOTIDE SEQUENCE</scope>
    <source>
        <strain evidence="1">PNUSAS052668</strain>
    </source>
</reference>